<evidence type="ECO:0008006" key="3">
    <source>
        <dbReference type="Google" id="ProtNLM"/>
    </source>
</evidence>
<proteinExistence type="predicted"/>
<dbReference type="EMBL" id="CP149782">
    <property type="protein sequence ID" value="WYF45233.1"/>
    <property type="molecule type" value="Genomic_DNA"/>
</dbReference>
<feature type="chain" id="PRO_5043929797" description="DUF4352 domain-containing protein" evidence="1">
    <location>
        <begin position="30"/>
        <end position="318"/>
    </location>
</feature>
<organism evidence="2">
    <name type="scientific">Deinococcus sp. VB142</name>
    <dbReference type="NCBI Taxonomy" id="3112952"/>
    <lineage>
        <taxon>Bacteria</taxon>
        <taxon>Thermotogati</taxon>
        <taxon>Deinococcota</taxon>
        <taxon>Deinococci</taxon>
        <taxon>Deinococcales</taxon>
        <taxon>Deinococcaceae</taxon>
        <taxon>Deinococcus</taxon>
    </lineage>
</organism>
<feature type="signal peptide" evidence="1">
    <location>
        <begin position="1"/>
        <end position="29"/>
    </location>
</feature>
<evidence type="ECO:0000313" key="2">
    <source>
        <dbReference type="EMBL" id="WYF45233.1"/>
    </source>
</evidence>
<dbReference type="PROSITE" id="PS51257">
    <property type="entry name" value="PROKAR_LIPOPROTEIN"/>
    <property type="match status" value="1"/>
</dbReference>
<evidence type="ECO:0000256" key="1">
    <source>
        <dbReference type="SAM" id="SignalP"/>
    </source>
</evidence>
<gene>
    <name evidence="2" type="ORF">WDJ50_03665</name>
</gene>
<keyword evidence="1" id="KW-0732">Signal</keyword>
<dbReference type="RefSeq" id="WP_339096427.1">
    <property type="nucleotide sequence ID" value="NZ_CP149782.1"/>
</dbReference>
<reference evidence="2" key="1">
    <citation type="submission" date="2024-03" db="EMBL/GenBank/DDBJ databases">
        <title>Deinococcus weizhi sp. nov., isolated from human skin.</title>
        <authorList>
            <person name="Wei Z."/>
            <person name="Tian F."/>
            <person name="Yang C."/>
            <person name="Xin L.T."/>
            <person name="Wen Z.J."/>
            <person name="Lan K.C."/>
            <person name="Yu L."/>
            <person name="Zhe W."/>
            <person name="Dan F.D."/>
            <person name="Jun W."/>
            <person name="Rui Z."/>
            <person name="Yong X.J."/>
            <person name="Ting Y."/>
            <person name="Wei X."/>
            <person name="Xu Z.G."/>
            <person name="Xin Z."/>
            <person name="Dong F.G."/>
            <person name="Ni X.M."/>
            <person name="Zheng M.G."/>
            <person name="Chun Y."/>
            <person name="Qian W.X."/>
        </authorList>
    </citation>
    <scope>NUCLEOTIDE SEQUENCE</scope>
    <source>
        <strain evidence="2">VB142</strain>
    </source>
</reference>
<dbReference type="AlphaFoldDB" id="A0AAU6Q4Q4"/>
<protein>
    <recommendedName>
        <fullName evidence="3">DUF4352 domain-containing protein</fullName>
    </recommendedName>
</protein>
<accession>A0AAU6Q4Q4</accession>
<sequence>MSRPAVLSALLGTALLLASCGRVTSPTFATQNVAPAHVSPSASLSAQSLPDPLDRLYARESVTLPALQKNGKKVGEVRVRLDIAKVRSGNRRFSGVGEVTVTSTALQVAQAEASVTLFNPDGSVRDRSQTQETLRPDDFFGSDLFHLPSGSTVAPADLGSRPYCAEAQVRVTFANRTAAQSARFLAPVQTRLRVCSGQGEQPYPLANVVVQAALTPVAGGVRPSVSVEGAPQGYSISGQFTFARNDGTCGSLLTGSENVVAPRNFESLTLAARGRAVQGAPADLTLVPVVHLYDDDGIMVEKNLDAPWPCLNGPADEE</sequence>
<name>A0AAU6Q4Q4_9DEIO</name>